<dbReference type="InterPro" id="IPR003593">
    <property type="entry name" value="AAA+_ATPase"/>
</dbReference>
<keyword evidence="3 10" id="KW-0645">Protease</keyword>
<keyword evidence="6 10" id="KW-0720">Serine protease</keyword>
<dbReference type="Gene3D" id="3.30.230.10">
    <property type="match status" value="1"/>
</dbReference>
<keyword evidence="7 10" id="KW-0067">ATP-binding</keyword>
<evidence type="ECO:0000256" key="3">
    <source>
        <dbReference type="ARBA" id="ARBA00022670"/>
    </source>
</evidence>
<dbReference type="Pfam" id="PF22667">
    <property type="entry name" value="Lon_lid"/>
    <property type="match status" value="1"/>
</dbReference>
<keyword evidence="5 10" id="KW-0378">Hydrolase</keyword>
<feature type="active site" evidence="10 12">
    <location>
        <position position="718"/>
    </location>
</feature>
<dbReference type="AlphaFoldDB" id="A0A5C0UCY4"/>
<dbReference type="Gene3D" id="1.10.8.60">
    <property type="match status" value="1"/>
</dbReference>
<evidence type="ECO:0000256" key="9">
    <source>
        <dbReference type="ARBA" id="ARBA00050665"/>
    </source>
</evidence>
<comment type="induction">
    <text evidence="10">By heat shock.</text>
</comment>
<organism evidence="19 20">
    <name type="scientific">Candidatus Cytomitobacter indipagum</name>
    <dbReference type="NCBI Taxonomy" id="2601575"/>
    <lineage>
        <taxon>Bacteria</taxon>
        <taxon>Pseudomonadati</taxon>
        <taxon>Pseudomonadota</taxon>
        <taxon>Alphaproteobacteria</taxon>
        <taxon>Holosporales</taxon>
        <taxon>Holosporaceae</taxon>
        <taxon>Candidatus Cytomitobacter</taxon>
    </lineage>
</organism>
<evidence type="ECO:0000256" key="4">
    <source>
        <dbReference type="ARBA" id="ARBA00022741"/>
    </source>
</evidence>
<dbReference type="InterPro" id="IPR008268">
    <property type="entry name" value="Peptidase_S16_AS"/>
</dbReference>
<evidence type="ECO:0000256" key="16">
    <source>
        <dbReference type="SAM" id="MobiDB-lite"/>
    </source>
</evidence>
<comment type="similarity">
    <text evidence="10 11 14 15">Belongs to the peptidase S16 family.</text>
</comment>
<dbReference type="HAMAP" id="MF_01973">
    <property type="entry name" value="lon_bact"/>
    <property type="match status" value="1"/>
</dbReference>
<dbReference type="InterPro" id="IPR014721">
    <property type="entry name" value="Ribsml_uS5_D2-typ_fold_subgr"/>
</dbReference>
<dbReference type="SUPFAM" id="SSF52540">
    <property type="entry name" value="P-loop containing nucleoside triphosphate hydrolases"/>
    <property type="match status" value="1"/>
</dbReference>
<dbReference type="PANTHER" id="PTHR10046">
    <property type="entry name" value="ATP DEPENDENT LON PROTEASE FAMILY MEMBER"/>
    <property type="match status" value="1"/>
</dbReference>
<dbReference type="GO" id="GO:0034605">
    <property type="term" value="P:cellular response to heat"/>
    <property type="evidence" value="ECO:0007669"/>
    <property type="project" value="UniProtKB-UniRule"/>
</dbReference>
<dbReference type="CDD" id="cd19500">
    <property type="entry name" value="RecA-like_Lon"/>
    <property type="match status" value="1"/>
</dbReference>
<evidence type="ECO:0000259" key="18">
    <source>
        <dbReference type="PROSITE" id="PS51787"/>
    </source>
</evidence>
<dbReference type="InterPro" id="IPR015947">
    <property type="entry name" value="PUA-like_sf"/>
</dbReference>
<feature type="active site" evidence="10 12">
    <location>
        <position position="675"/>
    </location>
</feature>
<dbReference type="OrthoDB" id="9803599at2"/>
<feature type="compositionally biased region" description="Basic and acidic residues" evidence="16">
    <location>
        <begin position="773"/>
        <end position="784"/>
    </location>
</feature>
<reference evidence="19 20" key="1">
    <citation type="submission" date="2019-08" db="EMBL/GenBank/DDBJ databases">
        <title>Highly reduced genomes of protist endosymbionts show evolutionary convergence.</title>
        <authorList>
            <person name="George E."/>
            <person name="Husnik F."/>
            <person name="Tashyreva D."/>
            <person name="Prokopchuk G."/>
            <person name="Horak A."/>
            <person name="Kwong W.K."/>
            <person name="Lukes J."/>
            <person name="Keeling P.J."/>
        </authorList>
    </citation>
    <scope>NUCLEOTIDE SEQUENCE [LARGE SCALE GENOMIC DNA]</scope>
    <source>
        <strain evidence="19">1605</strain>
    </source>
</reference>
<evidence type="ECO:0000313" key="19">
    <source>
        <dbReference type="EMBL" id="QEK37886.1"/>
    </source>
</evidence>
<evidence type="ECO:0000256" key="6">
    <source>
        <dbReference type="ARBA" id="ARBA00022825"/>
    </source>
</evidence>
<evidence type="ECO:0000256" key="11">
    <source>
        <dbReference type="PIRNR" id="PIRNR001174"/>
    </source>
</evidence>
<protein>
    <recommendedName>
        <fullName evidence="10 11">Lon protease</fullName>
        <ecNumber evidence="10 11">3.4.21.53</ecNumber>
    </recommendedName>
    <alternativeName>
        <fullName evidence="10">ATP-dependent protease La</fullName>
    </alternativeName>
</protein>
<dbReference type="EMBL" id="CP043315">
    <property type="protein sequence ID" value="QEK37886.1"/>
    <property type="molecule type" value="Genomic_DNA"/>
</dbReference>
<dbReference type="Pfam" id="PF00004">
    <property type="entry name" value="AAA"/>
    <property type="match status" value="1"/>
</dbReference>
<evidence type="ECO:0000256" key="14">
    <source>
        <dbReference type="PROSITE-ProRule" id="PRU01122"/>
    </source>
</evidence>
<dbReference type="SUPFAM" id="SSF88697">
    <property type="entry name" value="PUA domain-like"/>
    <property type="match status" value="1"/>
</dbReference>
<evidence type="ECO:0000256" key="7">
    <source>
        <dbReference type="ARBA" id="ARBA00022840"/>
    </source>
</evidence>
<dbReference type="InterPro" id="IPR027065">
    <property type="entry name" value="Lon_Prtase"/>
</dbReference>
<dbReference type="Pfam" id="PF02190">
    <property type="entry name" value="LON_substr_bdg"/>
    <property type="match status" value="1"/>
</dbReference>
<evidence type="ECO:0000256" key="5">
    <source>
        <dbReference type="ARBA" id="ARBA00022801"/>
    </source>
</evidence>
<dbReference type="Gene3D" id="1.20.58.1480">
    <property type="match status" value="1"/>
</dbReference>
<dbReference type="InterPro" id="IPR027417">
    <property type="entry name" value="P-loop_NTPase"/>
</dbReference>
<sequence>MNDDFALKIEQAPVLPLQNMVIFPNMILPVFIARDISRIIIEDKSNSHIILVAQKDLTKDDPFPKDLYKIGTLCRIIQHVQLADGTIKIMIEGEKRVQLNEYTQDRPFMVADYVELPNEDEDNEKHAALFRALAKSFVKYIKKIERNSTELIAEVENTSDIDKGSNLVASNLSIKNSEKQDILEETKLSSKLSKLIEMIELELQILETETSIRDRIKKQIDEHQKSYLLQEQMKAIQKELNDGEEDPIDEIKSKLDKLNAPAEVKERIESEIKKLKLMSAMSAESSIVKGYIDCIMELPWRKFSVLNKNFAKSKEILDNDHYGLEKIKERIYELLAVQMRVKKSKSSIMCLFGPPGVGKTSVAKSIAKAMGRPFVRISLGGVHDEAEIRGHRRTYIGAMPGKIIQAIKKAKVSNPLILLDEIGKVGHDVKGDPAAALLEVLDPEQNHAFQDNYLDLGYDLSDVLFVATTNSLNLPPALVDRLEIIRISGYTEMEKVHIAEKHLIARQKKLHGLKNGELSFSRESLHELISKYTREAGVRNLEREIANICRKTVKMIVSKEKEKIHVSKNSLYKLLGMQKYSSDKAELEDRIGVCTGMAWTEMGGDILYIESSAFSGTGKIVSTGHLGDVMKESIQAAMTFIKSQANKYNIDIALLNKTDVHVHVPEGAIPKDGPSAGVAMCCSIMSALLKKNVKRNLAMTGEISLRGRVLPIGGVKEKVLAAHRSGIENIVLPKKNEKDLEEVPSYVKKSINFHLCEYVDEVIQIAIPDLSEGKLRSEDSKSENEGSNDISKNAKKCD</sequence>
<dbReference type="InterPro" id="IPR027543">
    <property type="entry name" value="Lon_bac"/>
</dbReference>
<evidence type="ECO:0000313" key="20">
    <source>
        <dbReference type="Proteomes" id="UP000325155"/>
    </source>
</evidence>
<dbReference type="GO" id="GO:0004252">
    <property type="term" value="F:serine-type endopeptidase activity"/>
    <property type="evidence" value="ECO:0007669"/>
    <property type="project" value="UniProtKB-UniRule"/>
</dbReference>
<dbReference type="EC" id="3.4.21.53" evidence="10 11"/>
<dbReference type="Proteomes" id="UP000325155">
    <property type="component" value="Chromosome"/>
</dbReference>
<dbReference type="InterPro" id="IPR054594">
    <property type="entry name" value="Lon_lid"/>
</dbReference>
<comment type="subunit">
    <text evidence="10 11">Homohexamer. Organized in a ring with a central cavity.</text>
</comment>
<dbReference type="SMART" id="SM00464">
    <property type="entry name" value="LON"/>
    <property type="match status" value="1"/>
</dbReference>
<dbReference type="PROSITE" id="PS51786">
    <property type="entry name" value="LON_PROTEOLYTIC"/>
    <property type="match status" value="1"/>
</dbReference>
<dbReference type="GO" id="GO:0004176">
    <property type="term" value="F:ATP-dependent peptidase activity"/>
    <property type="evidence" value="ECO:0007669"/>
    <property type="project" value="UniProtKB-UniRule"/>
</dbReference>
<dbReference type="InterPro" id="IPR046336">
    <property type="entry name" value="Lon_prtase_N_sf"/>
</dbReference>
<dbReference type="PRINTS" id="PR00830">
    <property type="entry name" value="ENDOLAPTASE"/>
</dbReference>
<dbReference type="Pfam" id="PF05362">
    <property type="entry name" value="Lon_C"/>
    <property type="match status" value="1"/>
</dbReference>
<evidence type="ECO:0000256" key="1">
    <source>
        <dbReference type="ARBA" id="ARBA00004496"/>
    </source>
</evidence>
<dbReference type="GO" id="GO:0043565">
    <property type="term" value="F:sequence-specific DNA binding"/>
    <property type="evidence" value="ECO:0007669"/>
    <property type="project" value="UniProtKB-UniRule"/>
</dbReference>
<comment type="catalytic activity">
    <reaction evidence="9 10 11 14">
        <text>Hydrolysis of proteins in presence of ATP.</text>
        <dbReference type="EC" id="3.4.21.53"/>
    </reaction>
</comment>
<feature type="domain" description="Lon N-terminal" evidence="18">
    <location>
        <begin position="12"/>
        <end position="203"/>
    </location>
</feature>
<feature type="region of interest" description="Disordered" evidence="16">
    <location>
        <begin position="773"/>
        <end position="798"/>
    </location>
</feature>
<dbReference type="GO" id="GO:0005524">
    <property type="term" value="F:ATP binding"/>
    <property type="evidence" value="ECO:0007669"/>
    <property type="project" value="UniProtKB-UniRule"/>
</dbReference>
<feature type="domain" description="Lon proteolytic" evidence="17">
    <location>
        <begin position="588"/>
        <end position="769"/>
    </location>
</feature>
<dbReference type="RefSeq" id="WP_148980733.1">
    <property type="nucleotide sequence ID" value="NZ_CP043315.1"/>
</dbReference>
<evidence type="ECO:0000256" key="8">
    <source>
        <dbReference type="ARBA" id="ARBA00023016"/>
    </source>
</evidence>
<dbReference type="InterPro" id="IPR004815">
    <property type="entry name" value="Lon_bac/euk-typ"/>
</dbReference>
<dbReference type="InterPro" id="IPR003111">
    <property type="entry name" value="Lon_prtase_N"/>
</dbReference>
<dbReference type="NCBIfam" id="TIGR00763">
    <property type="entry name" value="lon"/>
    <property type="match status" value="1"/>
</dbReference>
<keyword evidence="8 10" id="KW-0346">Stress response</keyword>
<dbReference type="PIRSF" id="PIRSF001174">
    <property type="entry name" value="Lon_proteas"/>
    <property type="match status" value="1"/>
</dbReference>
<keyword evidence="2 10" id="KW-0963">Cytoplasm</keyword>
<feature type="binding site" evidence="10 13">
    <location>
        <begin position="353"/>
        <end position="360"/>
    </location>
    <ligand>
        <name>ATP</name>
        <dbReference type="ChEBI" id="CHEBI:30616"/>
    </ligand>
</feature>
<dbReference type="InterPro" id="IPR003959">
    <property type="entry name" value="ATPase_AAA_core"/>
</dbReference>
<dbReference type="Gene3D" id="2.30.130.40">
    <property type="entry name" value="LON domain-like"/>
    <property type="match status" value="1"/>
</dbReference>
<comment type="subcellular location">
    <subcellularLocation>
        <location evidence="1 10 11">Cytoplasm</location>
    </subcellularLocation>
</comment>
<evidence type="ECO:0000256" key="13">
    <source>
        <dbReference type="PIRSR" id="PIRSR001174-2"/>
    </source>
</evidence>
<dbReference type="FunFam" id="3.40.50.300:FF:000021">
    <property type="entry name" value="Lon protease homolog"/>
    <property type="match status" value="1"/>
</dbReference>
<gene>
    <name evidence="10 19" type="primary">lon</name>
    <name evidence="19" type="ORF">FZC35_00605</name>
</gene>
<dbReference type="GO" id="GO:0016887">
    <property type="term" value="F:ATP hydrolysis activity"/>
    <property type="evidence" value="ECO:0007669"/>
    <property type="project" value="UniProtKB-UniRule"/>
</dbReference>
<dbReference type="Gene3D" id="1.20.5.5270">
    <property type="match status" value="1"/>
</dbReference>
<dbReference type="GO" id="GO:0005737">
    <property type="term" value="C:cytoplasm"/>
    <property type="evidence" value="ECO:0007669"/>
    <property type="project" value="UniProtKB-SubCell"/>
</dbReference>
<dbReference type="Gene3D" id="3.40.50.300">
    <property type="entry name" value="P-loop containing nucleotide triphosphate hydrolases"/>
    <property type="match status" value="1"/>
</dbReference>
<dbReference type="InterPro" id="IPR020568">
    <property type="entry name" value="Ribosomal_Su5_D2-typ_SF"/>
</dbReference>
<accession>A0A5C0UCY4</accession>
<comment type="function">
    <text evidence="10">ATP-dependent serine protease that mediates the selective degradation of mutant and abnormal proteins as well as certain short-lived regulatory proteins. Required for cellular homeostasis and for survival from DNA damage and developmental changes induced by stress. Degrades polypeptides processively to yield small peptide fragments that are 5 to 10 amino acids long. Binds to DNA in a double-stranded, site-specific manner.</text>
</comment>
<keyword evidence="4 10" id="KW-0547">Nucleotide-binding</keyword>
<evidence type="ECO:0000256" key="10">
    <source>
        <dbReference type="HAMAP-Rule" id="MF_01973"/>
    </source>
</evidence>
<dbReference type="SMART" id="SM00382">
    <property type="entry name" value="AAA"/>
    <property type="match status" value="1"/>
</dbReference>
<dbReference type="GO" id="GO:0006515">
    <property type="term" value="P:protein quality control for misfolded or incompletely synthesized proteins"/>
    <property type="evidence" value="ECO:0007669"/>
    <property type="project" value="UniProtKB-UniRule"/>
</dbReference>
<evidence type="ECO:0000259" key="17">
    <source>
        <dbReference type="PROSITE" id="PS51786"/>
    </source>
</evidence>
<evidence type="ECO:0000256" key="12">
    <source>
        <dbReference type="PIRSR" id="PIRSR001174-1"/>
    </source>
</evidence>
<proteinExistence type="evidence at transcript level"/>
<keyword evidence="20" id="KW-1185">Reference proteome</keyword>
<evidence type="ECO:0000256" key="15">
    <source>
        <dbReference type="RuleBase" id="RU000591"/>
    </source>
</evidence>
<dbReference type="KEGG" id="cip:FZC35_00605"/>
<name>A0A5C0UCY4_9PROT</name>
<dbReference type="PROSITE" id="PS51787">
    <property type="entry name" value="LON_N"/>
    <property type="match status" value="1"/>
</dbReference>
<dbReference type="SUPFAM" id="SSF54211">
    <property type="entry name" value="Ribosomal protein S5 domain 2-like"/>
    <property type="match status" value="1"/>
</dbReference>
<dbReference type="InterPro" id="IPR008269">
    <property type="entry name" value="Lon_proteolytic"/>
</dbReference>
<evidence type="ECO:0000256" key="2">
    <source>
        <dbReference type="ARBA" id="ARBA00022490"/>
    </source>
</evidence>
<dbReference type="PROSITE" id="PS01046">
    <property type="entry name" value="LON_SER"/>
    <property type="match status" value="1"/>
</dbReference>